<dbReference type="InterPro" id="IPR051741">
    <property type="entry name" value="PAR6_homolog"/>
</dbReference>
<dbReference type="PANTHER" id="PTHR14102">
    <property type="entry name" value="PAR-6-RELATED"/>
    <property type="match status" value="1"/>
</dbReference>
<reference evidence="3" key="2">
    <citation type="submission" date="2025-08" db="UniProtKB">
        <authorList>
            <consortium name="Ensembl"/>
        </authorList>
    </citation>
    <scope>IDENTIFICATION</scope>
</reference>
<sequence>MKRRCVPLRADHKLLTPDTHSLSGVRLHPVIRVRLGGVASSSGHPGHTSGGESAARSPRRRPATSTTRRLRFEDETETEAECRYLERQWQRRRGGQRATGVLVSKPNLNQYVNGRAGHVVDRKQRGQTSSGGSGQWDACGTVLGGGVNLNLRLYPPAPGDPGRSPPAPRLNLRTEPIRETYIGSVTPGEVAGRGGRAGRFVDHHLRRTAGQVKLEGSQTSTPRAAPATDLPINPYAPDQLTTQTSDNPRSFSPTPVTSSTAPVTSSLMSQNIRPDSTKASQNLSRGKEEKEPPAGRRAGGAELEEKSPSVEEGCLDLRMKSNSSSSSSPGGSEETAAPAKSGTSCDRQPVGPQDDGCLISRNQPSRLSLRRLFSNVGLSRTRAGSLDRLASRPDPSASSPTPPVPKKSPGLLKKTPSAAHGSPFSQLRKSLSVESFALEQKKKKTDRSADYRPAADQLVQRCLSVEDVSRPSLVRSIGRVLDVCSDGTFLLEVIRPKSQMYGFIISRGRGRPDSGTANTGNTTNTAPKEGGGLPFCGVYVEDMVDSSTKKLYAGLLAVGDEILEVNGEKVACLSLDQVTHMLTESPSATIRLLRHHNTAPA</sequence>
<evidence type="ECO:0000313" key="4">
    <source>
        <dbReference type="Proteomes" id="UP000007635"/>
    </source>
</evidence>
<dbReference type="PROSITE" id="PS50106">
    <property type="entry name" value="PDZ"/>
    <property type="match status" value="1"/>
</dbReference>
<evidence type="ECO:0000313" key="3">
    <source>
        <dbReference type="Ensembl" id="ENSGACP00000031574.1"/>
    </source>
</evidence>
<dbReference type="Pfam" id="PF00595">
    <property type="entry name" value="PDZ"/>
    <property type="match status" value="1"/>
</dbReference>
<dbReference type="AlphaFoldDB" id="A0AAQ4NY89"/>
<dbReference type="GeneID" id="120823400"/>
<feature type="compositionally biased region" description="Basic and acidic residues" evidence="1">
    <location>
        <begin position="285"/>
        <end position="294"/>
    </location>
</feature>
<dbReference type="Proteomes" id="UP000007635">
    <property type="component" value="Chromosome VIII"/>
</dbReference>
<protein>
    <recommendedName>
        <fullName evidence="2">PDZ domain-containing protein</fullName>
    </recommendedName>
</protein>
<feature type="compositionally biased region" description="Low complexity" evidence="1">
    <location>
        <begin position="40"/>
        <end position="56"/>
    </location>
</feature>
<dbReference type="SMART" id="SM00228">
    <property type="entry name" value="PDZ"/>
    <property type="match status" value="1"/>
</dbReference>
<dbReference type="GO" id="GO:0005634">
    <property type="term" value="C:nucleus"/>
    <property type="evidence" value="ECO:0007669"/>
    <property type="project" value="TreeGrafter"/>
</dbReference>
<organism evidence="3 4">
    <name type="scientific">Gasterosteus aculeatus aculeatus</name>
    <name type="common">three-spined stickleback</name>
    <dbReference type="NCBI Taxonomy" id="481459"/>
    <lineage>
        <taxon>Eukaryota</taxon>
        <taxon>Metazoa</taxon>
        <taxon>Chordata</taxon>
        <taxon>Craniata</taxon>
        <taxon>Vertebrata</taxon>
        <taxon>Euteleostomi</taxon>
        <taxon>Actinopterygii</taxon>
        <taxon>Neopterygii</taxon>
        <taxon>Teleostei</taxon>
        <taxon>Neoteleostei</taxon>
        <taxon>Acanthomorphata</taxon>
        <taxon>Eupercaria</taxon>
        <taxon>Perciformes</taxon>
        <taxon>Cottioidei</taxon>
        <taxon>Gasterosteales</taxon>
        <taxon>Gasterosteidae</taxon>
        <taxon>Gasterosteus</taxon>
    </lineage>
</organism>
<feature type="region of interest" description="Disordered" evidence="1">
    <location>
        <begin position="209"/>
        <end position="362"/>
    </location>
</feature>
<keyword evidence="4" id="KW-1185">Reference proteome</keyword>
<dbReference type="Pfam" id="PF15737">
    <property type="entry name" value="DUF4685"/>
    <property type="match status" value="1"/>
</dbReference>
<feature type="region of interest" description="Disordered" evidence="1">
    <location>
        <begin position="378"/>
        <end position="426"/>
    </location>
</feature>
<dbReference type="GO" id="GO:0007163">
    <property type="term" value="P:establishment or maintenance of cell polarity"/>
    <property type="evidence" value="ECO:0007669"/>
    <property type="project" value="TreeGrafter"/>
</dbReference>
<dbReference type="PANTHER" id="PTHR14102:SF12">
    <property type="entry name" value="CDNA SEQUENCE BC034090"/>
    <property type="match status" value="1"/>
</dbReference>
<dbReference type="GeneTree" id="ENSGT00390000013003"/>
<dbReference type="InterPro" id="IPR001478">
    <property type="entry name" value="PDZ"/>
</dbReference>
<dbReference type="KEGG" id="gat:120823400"/>
<dbReference type="GO" id="GO:0060341">
    <property type="term" value="P:regulation of cellular localization"/>
    <property type="evidence" value="ECO:0007669"/>
    <property type="project" value="TreeGrafter"/>
</dbReference>
<dbReference type="InterPro" id="IPR036034">
    <property type="entry name" value="PDZ_sf"/>
</dbReference>
<feature type="domain" description="PDZ" evidence="2">
    <location>
        <begin position="490"/>
        <end position="597"/>
    </location>
</feature>
<dbReference type="Ensembl" id="ENSGACT00000035560.1">
    <property type="protein sequence ID" value="ENSGACP00000031574.1"/>
    <property type="gene ID" value="ENSGACG00000013348.2"/>
</dbReference>
<dbReference type="SUPFAM" id="SSF50156">
    <property type="entry name" value="PDZ domain-like"/>
    <property type="match status" value="1"/>
</dbReference>
<dbReference type="GO" id="GO:0016324">
    <property type="term" value="C:apical plasma membrane"/>
    <property type="evidence" value="ECO:0007669"/>
    <property type="project" value="TreeGrafter"/>
</dbReference>
<dbReference type="RefSeq" id="XP_040039255.1">
    <property type="nucleotide sequence ID" value="XM_040183321.1"/>
</dbReference>
<reference evidence="3" key="3">
    <citation type="submission" date="2025-09" db="UniProtKB">
        <authorList>
            <consortium name="Ensembl"/>
        </authorList>
    </citation>
    <scope>IDENTIFICATION</scope>
</reference>
<feature type="compositionally biased region" description="Polar residues" evidence="1">
    <location>
        <begin position="267"/>
        <end position="284"/>
    </location>
</feature>
<evidence type="ECO:0000256" key="1">
    <source>
        <dbReference type="SAM" id="MobiDB-lite"/>
    </source>
</evidence>
<feature type="compositionally biased region" description="Basic and acidic residues" evidence="1">
    <location>
        <begin position="303"/>
        <end position="319"/>
    </location>
</feature>
<feature type="region of interest" description="Disordered" evidence="1">
    <location>
        <begin position="37"/>
        <end position="76"/>
    </location>
</feature>
<dbReference type="InterPro" id="IPR032756">
    <property type="entry name" value="DUF4685"/>
</dbReference>
<proteinExistence type="predicted"/>
<name>A0AAQ4NY89_GASAC</name>
<feature type="compositionally biased region" description="Low complexity" evidence="1">
    <location>
        <begin position="248"/>
        <end position="266"/>
    </location>
</feature>
<dbReference type="Gene3D" id="2.30.42.10">
    <property type="match status" value="1"/>
</dbReference>
<dbReference type="GO" id="GO:0005938">
    <property type="term" value="C:cell cortex"/>
    <property type="evidence" value="ECO:0007669"/>
    <property type="project" value="TreeGrafter"/>
</dbReference>
<feature type="compositionally biased region" description="Low complexity" evidence="1">
    <location>
        <begin position="321"/>
        <end position="332"/>
    </location>
</feature>
<reference evidence="3 4" key="1">
    <citation type="journal article" date="2021" name="G3 (Bethesda)">
        <title>Improved contiguity of the threespine stickleback genome using long-read sequencing.</title>
        <authorList>
            <person name="Nath S."/>
            <person name="Shaw D.E."/>
            <person name="White M.A."/>
        </authorList>
    </citation>
    <scope>NUCLEOTIDE SEQUENCE [LARGE SCALE GENOMIC DNA]</scope>
    <source>
        <strain evidence="3 4">Lake Benthic</strain>
    </source>
</reference>
<accession>A0AAQ4NY89</accession>
<evidence type="ECO:0000259" key="2">
    <source>
        <dbReference type="PROSITE" id="PS50106"/>
    </source>
</evidence>
<dbReference type="GO" id="GO:0007098">
    <property type="term" value="P:centrosome cycle"/>
    <property type="evidence" value="ECO:0007669"/>
    <property type="project" value="TreeGrafter"/>
</dbReference>